<organism evidence="1 2">
    <name type="scientific">Romanomermis culicivorax</name>
    <name type="common">Nematode worm</name>
    <dbReference type="NCBI Taxonomy" id="13658"/>
    <lineage>
        <taxon>Eukaryota</taxon>
        <taxon>Metazoa</taxon>
        <taxon>Ecdysozoa</taxon>
        <taxon>Nematoda</taxon>
        <taxon>Enoplea</taxon>
        <taxon>Dorylaimia</taxon>
        <taxon>Mermithida</taxon>
        <taxon>Mermithoidea</taxon>
        <taxon>Mermithidae</taxon>
        <taxon>Romanomermis</taxon>
    </lineage>
</organism>
<dbReference type="WBParaSite" id="nRc.2.0.1.t31718-RA">
    <property type="protein sequence ID" value="nRc.2.0.1.t31718-RA"/>
    <property type="gene ID" value="nRc.2.0.1.g31718"/>
</dbReference>
<dbReference type="Proteomes" id="UP000887565">
    <property type="component" value="Unplaced"/>
</dbReference>
<accession>A0A915K1L3</accession>
<keyword evidence="1" id="KW-1185">Reference proteome</keyword>
<sequence>MVSTPNFIAAFPTITKQDNYFVQHVLGDKDDDANTTMHQWQPEFYVALVYNSTVDKALVRVAFNDVAYARLTFGE</sequence>
<evidence type="ECO:0000313" key="2">
    <source>
        <dbReference type="WBParaSite" id="nRc.2.0.1.t31718-RA"/>
    </source>
</evidence>
<reference evidence="2" key="1">
    <citation type="submission" date="2022-11" db="UniProtKB">
        <authorList>
            <consortium name="WormBaseParasite"/>
        </authorList>
    </citation>
    <scope>IDENTIFICATION</scope>
</reference>
<proteinExistence type="predicted"/>
<dbReference type="AlphaFoldDB" id="A0A915K1L3"/>
<name>A0A915K1L3_ROMCU</name>
<evidence type="ECO:0000313" key="1">
    <source>
        <dbReference type="Proteomes" id="UP000887565"/>
    </source>
</evidence>
<protein>
    <submittedName>
        <fullName evidence="2">Uncharacterized protein</fullName>
    </submittedName>
</protein>